<sequence>MSFVNGVSQVNDVCLPLLLLSSSSSRTKTVGKALSRSPTNDSAFTRRDVLSGGRIIMDINHPVNQRQENAMGSEVMSSSGTQMMFISYMLRLEKSSFECRMVQMRGQPRRRISTHSKTNVVPAHRSLQIIIDLPQTRY</sequence>
<accession>A0A1C1CS06</accession>
<evidence type="ECO:0000313" key="2">
    <source>
        <dbReference type="Proteomes" id="UP000094526"/>
    </source>
</evidence>
<dbReference type="VEuPathDB" id="FungiDB:CLCR_09252"/>
<keyword evidence="2" id="KW-1185">Reference proteome</keyword>
<dbReference type="Proteomes" id="UP000094526">
    <property type="component" value="Unassembled WGS sequence"/>
</dbReference>
<dbReference type="AlphaFoldDB" id="A0A1C1CS06"/>
<reference evidence="2" key="1">
    <citation type="submission" date="2015-07" db="EMBL/GenBank/DDBJ databases">
        <authorList>
            <person name="Teixeira M.M."/>
            <person name="Souza R.C."/>
            <person name="Almeida L.G."/>
            <person name="Vicente V.A."/>
            <person name="de Hoog S."/>
            <person name="Bocca A.L."/>
            <person name="de Almeida S.R."/>
            <person name="Vasconcelos A.T."/>
            <person name="Felipe M.S."/>
        </authorList>
    </citation>
    <scope>NUCLEOTIDE SEQUENCE [LARGE SCALE GENOMIC DNA]</scope>
    <source>
        <strain evidence="2">KSF</strain>
    </source>
</reference>
<dbReference type="EMBL" id="LGRB01000009">
    <property type="protein sequence ID" value="OCT51263.1"/>
    <property type="molecule type" value="Genomic_DNA"/>
</dbReference>
<comment type="caution">
    <text evidence="1">The sequence shown here is derived from an EMBL/GenBank/DDBJ whole genome shotgun (WGS) entry which is preliminary data.</text>
</comment>
<protein>
    <submittedName>
        <fullName evidence="1">Uncharacterized protein</fullName>
    </submittedName>
</protein>
<name>A0A1C1CS06_9EURO</name>
<proteinExistence type="predicted"/>
<organism evidence="1 2">
    <name type="scientific">Cladophialophora carrionii</name>
    <dbReference type="NCBI Taxonomy" id="86049"/>
    <lineage>
        <taxon>Eukaryota</taxon>
        <taxon>Fungi</taxon>
        <taxon>Dikarya</taxon>
        <taxon>Ascomycota</taxon>
        <taxon>Pezizomycotina</taxon>
        <taxon>Eurotiomycetes</taxon>
        <taxon>Chaetothyriomycetidae</taxon>
        <taxon>Chaetothyriales</taxon>
        <taxon>Herpotrichiellaceae</taxon>
        <taxon>Cladophialophora</taxon>
    </lineage>
</organism>
<gene>
    <name evidence="1" type="ORF">CLCR_09252</name>
</gene>
<evidence type="ECO:0000313" key="1">
    <source>
        <dbReference type="EMBL" id="OCT51263.1"/>
    </source>
</evidence>